<organism evidence="2 3">
    <name type="scientific">Solicola gregarius</name>
    <dbReference type="NCBI Taxonomy" id="2908642"/>
    <lineage>
        <taxon>Bacteria</taxon>
        <taxon>Bacillati</taxon>
        <taxon>Actinomycetota</taxon>
        <taxon>Actinomycetes</taxon>
        <taxon>Propionibacteriales</taxon>
        <taxon>Nocardioidaceae</taxon>
        <taxon>Solicola</taxon>
    </lineage>
</organism>
<feature type="domain" description="HTH marR-type" evidence="1">
    <location>
        <begin position="158"/>
        <end position="291"/>
    </location>
</feature>
<name>A0AA46TGG8_9ACTN</name>
<dbReference type="RefSeq" id="WP_271633099.1">
    <property type="nucleotide sequence ID" value="NZ_CP094970.1"/>
</dbReference>
<dbReference type="PROSITE" id="PS50995">
    <property type="entry name" value="HTH_MARR_2"/>
    <property type="match status" value="2"/>
</dbReference>
<dbReference type="SMART" id="SM00347">
    <property type="entry name" value="HTH_MARR"/>
    <property type="match status" value="2"/>
</dbReference>
<feature type="domain" description="HTH marR-type" evidence="1">
    <location>
        <begin position="15"/>
        <end position="147"/>
    </location>
</feature>
<dbReference type="InterPro" id="IPR036388">
    <property type="entry name" value="WH-like_DNA-bd_sf"/>
</dbReference>
<dbReference type="GO" id="GO:0003700">
    <property type="term" value="F:DNA-binding transcription factor activity"/>
    <property type="evidence" value="ECO:0007669"/>
    <property type="project" value="InterPro"/>
</dbReference>
<evidence type="ECO:0000313" key="2">
    <source>
        <dbReference type="EMBL" id="UYM04399.1"/>
    </source>
</evidence>
<dbReference type="GO" id="GO:0006950">
    <property type="term" value="P:response to stress"/>
    <property type="evidence" value="ECO:0007669"/>
    <property type="project" value="TreeGrafter"/>
</dbReference>
<dbReference type="Pfam" id="PF01047">
    <property type="entry name" value="MarR"/>
    <property type="match status" value="1"/>
</dbReference>
<dbReference type="Gene3D" id="1.10.10.10">
    <property type="entry name" value="Winged helix-like DNA-binding domain superfamily/Winged helix DNA-binding domain"/>
    <property type="match status" value="2"/>
</dbReference>
<dbReference type="InterPro" id="IPR000835">
    <property type="entry name" value="HTH_MarR-typ"/>
</dbReference>
<evidence type="ECO:0000259" key="1">
    <source>
        <dbReference type="PROSITE" id="PS50995"/>
    </source>
</evidence>
<dbReference type="EMBL" id="CP094970">
    <property type="protein sequence ID" value="UYM04399.1"/>
    <property type="molecule type" value="Genomic_DNA"/>
</dbReference>
<protein>
    <submittedName>
        <fullName evidence="2">MarR family transcriptional regulator</fullName>
    </submittedName>
</protein>
<dbReference type="PANTHER" id="PTHR33164">
    <property type="entry name" value="TRANSCRIPTIONAL REGULATOR, MARR FAMILY"/>
    <property type="match status" value="1"/>
</dbReference>
<dbReference type="KEGG" id="sgrg:L0C25_17940"/>
<evidence type="ECO:0000313" key="3">
    <source>
        <dbReference type="Proteomes" id="UP001164390"/>
    </source>
</evidence>
<keyword evidence="3" id="KW-1185">Reference proteome</keyword>
<dbReference type="SUPFAM" id="SSF46785">
    <property type="entry name" value="Winged helix' DNA-binding domain"/>
    <property type="match status" value="2"/>
</dbReference>
<dbReference type="InterPro" id="IPR036390">
    <property type="entry name" value="WH_DNA-bd_sf"/>
</dbReference>
<dbReference type="AlphaFoldDB" id="A0AA46TGG8"/>
<dbReference type="PANTHER" id="PTHR33164:SF43">
    <property type="entry name" value="HTH-TYPE TRANSCRIPTIONAL REPRESSOR YETL"/>
    <property type="match status" value="1"/>
</dbReference>
<sequence length="291" mass="32275">MTQPRREIASRAPALSSLTGFLLRRAYARTLDFARTSLDDDANMRDVGVLTILDSHGPMSQGAVADRMQTNRTVMVKLAEALESEGYLVRDRNPADRRAYALTITDAGRLRLKELLRELTDAEVILTAHLSAPDHARLNELLRTLVPEDALATFPTLRDHTGYLVSVAHLQLRGDAIDLLKPLGIEPRDFGVMSVIDRDGPCTQQHVADVLGVSAPTVLWAIDDLERNGLVRRARVTSDRRSYDLSLTESGRWCLSDAVELVETVQARMTERLGERGDVELRTLLTSIVGL</sequence>
<gene>
    <name evidence="2" type="ORF">L0C25_17940</name>
</gene>
<reference evidence="2" key="1">
    <citation type="submission" date="2022-01" db="EMBL/GenBank/DDBJ databases">
        <title>Nocardioidaceae gen. sp. A5X3R13.</title>
        <authorList>
            <person name="Lopez Marin M.A."/>
            <person name="Uhlik O."/>
        </authorList>
    </citation>
    <scope>NUCLEOTIDE SEQUENCE</scope>
    <source>
        <strain evidence="2">A5X3R13</strain>
    </source>
</reference>
<dbReference type="Proteomes" id="UP001164390">
    <property type="component" value="Chromosome"/>
</dbReference>
<dbReference type="InterPro" id="IPR039422">
    <property type="entry name" value="MarR/SlyA-like"/>
</dbReference>
<proteinExistence type="predicted"/>
<dbReference type="PRINTS" id="PR00598">
    <property type="entry name" value="HTHMARR"/>
</dbReference>
<dbReference type="Pfam" id="PF12802">
    <property type="entry name" value="MarR_2"/>
    <property type="match status" value="1"/>
</dbReference>
<accession>A0AA46TGG8</accession>